<dbReference type="GO" id="GO:0030288">
    <property type="term" value="C:outer membrane-bounded periplasmic space"/>
    <property type="evidence" value="ECO:0007669"/>
    <property type="project" value="TreeGrafter"/>
</dbReference>
<organism evidence="4 5">
    <name type="scientific">Formosimonas limnophila</name>
    <dbReference type="NCBI Taxonomy" id="1384487"/>
    <lineage>
        <taxon>Bacteria</taxon>
        <taxon>Pseudomonadati</taxon>
        <taxon>Pseudomonadota</taxon>
        <taxon>Betaproteobacteria</taxon>
        <taxon>Burkholderiales</taxon>
        <taxon>Burkholderiaceae</taxon>
        <taxon>Formosimonas</taxon>
    </lineage>
</organism>
<dbReference type="EMBL" id="BMZG01000002">
    <property type="protein sequence ID" value="GHA66188.1"/>
    <property type="molecule type" value="Genomic_DNA"/>
</dbReference>
<dbReference type="InterPro" id="IPR050695">
    <property type="entry name" value="N-acetylmuramoyl_amidase_3"/>
</dbReference>
<dbReference type="EC" id="3.5.1.28" evidence="2"/>
<reference evidence="4" key="1">
    <citation type="journal article" date="2014" name="Int. J. Syst. Evol. Microbiol.">
        <title>Complete genome sequence of Corynebacterium casei LMG S-19264T (=DSM 44701T), isolated from a smear-ripened cheese.</title>
        <authorList>
            <consortium name="US DOE Joint Genome Institute (JGI-PGF)"/>
            <person name="Walter F."/>
            <person name="Albersmeier A."/>
            <person name="Kalinowski J."/>
            <person name="Ruckert C."/>
        </authorList>
    </citation>
    <scope>NUCLEOTIDE SEQUENCE</scope>
    <source>
        <strain evidence="4">KCTC 32501</strain>
    </source>
</reference>
<sequence length="178" mass="19183">MIFLIAGHGGGDSGAVGVNGRTESAETIKFRDKIKAHLQNHGAKFKTDDDRDGLATVLNKCNTGSGSVVLDIHFNAGPKTATGVEVIVGDDAQGNDLALAMDVLDVMIKYTGLKSRGVKKESQTPRKRLGVMREHGAVCLLETCFITNETDMRKYDNVISELARELAMVLIRHDAKAS</sequence>
<dbReference type="GO" id="GO:0008745">
    <property type="term" value="F:N-acetylmuramoyl-L-alanine amidase activity"/>
    <property type="evidence" value="ECO:0007669"/>
    <property type="project" value="UniProtKB-EC"/>
</dbReference>
<evidence type="ECO:0000313" key="5">
    <source>
        <dbReference type="Proteomes" id="UP000614287"/>
    </source>
</evidence>
<dbReference type="SUPFAM" id="SSF53187">
    <property type="entry name" value="Zn-dependent exopeptidases"/>
    <property type="match status" value="1"/>
</dbReference>
<dbReference type="Gene3D" id="3.40.630.40">
    <property type="entry name" value="Zn-dependent exopeptidases"/>
    <property type="match status" value="1"/>
</dbReference>
<dbReference type="GO" id="GO:0009253">
    <property type="term" value="P:peptidoglycan catabolic process"/>
    <property type="evidence" value="ECO:0007669"/>
    <property type="project" value="InterPro"/>
</dbReference>
<evidence type="ECO:0000256" key="1">
    <source>
        <dbReference type="ARBA" id="ARBA00001561"/>
    </source>
</evidence>
<evidence type="ECO:0000313" key="4">
    <source>
        <dbReference type="EMBL" id="GHA66188.1"/>
    </source>
</evidence>
<gene>
    <name evidence="4" type="ORF">GCM10009007_03310</name>
</gene>
<comment type="catalytic activity">
    <reaction evidence="1">
        <text>Hydrolyzes the link between N-acetylmuramoyl residues and L-amino acid residues in certain cell-wall glycopeptides.</text>
        <dbReference type="EC" id="3.5.1.28"/>
    </reaction>
</comment>
<feature type="domain" description="MurNAc-LAA" evidence="3">
    <location>
        <begin position="58"/>
        <end position="169"/>
    </location>
</feature>
<accession>A0A8J3FZU8</accession>
<dbReference type="PANTHER" id="PTHR30404:SF8">
    <property type="entry name" value="AUTOLYSIN PH-RELATED"/>
    <property type="match status" value="1"/>
</dbReference>
<dbReference type="SMART" id="SM00646">
    <property type="entry name" value="Ami_3"/>
    <property type="match status" value="1"/>
</dbReference>
<proteinExistence type="predicted"/>
<dbReference type="RefSeq" id="WP_189490714.1">
    <property type="nucleotide sequence ID" value="NZ_BMZG01000002.1"/>
</dbReference>
<dbReference type="CDD" id="cd02696">
    <property type="entry name" value="MurNAc-LAA"/>
    <property type="match status" value="1"/>
</dbReference>
<protein>
    <recommendedName>
        <fullName evidence="2">N-acetylmuramoyl-L-alanine amidase</fullName>
        <ecNumber evidence="2">3.5.1.28</ecNumber>
    </recommendedName>
</protein>
<evidence type="ECO:0000259" key="3">
    <source>
        <dbReference type="SMART" id="SM00646"/>
    </source>
</evidence>
<name>A0A8J3FZU8_9BURK</name>
<dbReference type="Proteomes" id="UP000614287">
    <property type="component" value="Unassembled WGS sequence"/>
</dbReference>
<evidence type="ECO:0000256" key="2">
    <source>
        <dbReference type="ARBA" id="ARBA00011901"/>
    </source>
</evidence>
<dbReference type="InterPro" id="IPR002508">
    <property type="entry name" value="MurNAc-LAA_cat"/>
</dbReference>
<reference evidence="4" key="2">
    <citation type="submission" date="2020-09" db="EMBL/GenBank/DDBJ databases">
        <authorList>
            <person name="Sun Q."/>
            <person name="Kim S."/>
        </authorList>
    </citation>
    <scope>NUCLEOTIDE SEQUENCE</scope>
    <source>
        <strain evidence="4">KCTC 32501</strain>
    </source>
</reference>
<keyword evidence="5" id="KW-1185">Reference proteome</keyword>
<dbReference type="AlphaFoldDB" id="A0A8J3FZU8"/>
<dbReference type="PANTHER" id="PTHR30404">
    <property type="entry name" value="N-ACETYLMURAMOYL-L-ALANINE AMIDASE"/>
    <property type="match status" value="1"/>
</dbReference>
<dbReference type="Pfam" id="PF01520">
    <property type="entry name" value="Amidase_3"/>
    <property type="match status" value="1"/>
</dbReference>
<comment type="caution">
    <text evidence="4">The sequence shown here is derived from an EMBL/GenBank/DDBJ whole genome shotgun (WGS) entry which is preliminary data.</text>
</comment>